<dbReference type="SUPFAM" id="SSF109854">
    <property type="entry name" value="DinB/YfiT-like putative metalloenzymes"/>
    <property type="match status" value="1"/>
</dbReference>
<dbReference type="OrthoDB" id="9793216at2"/>
<protein>
    <submittedName>
        <fullName evidence="2">DinB superfamily protein</fullName>
    </submittedName>
</protein>
<dbReference type="STRING" id="1434700.SAMN06296427_108122"/>
<name>A0A1W2C4L6_9FLAO</name>
<evidence type="ECO:0000313" key="3">
    <source>
        <dbReference type="Proteomes" id="UP000192393"/>
    </source>
</evidence>
<dbReference type="Proteomes" id="UP000192393">
    <property type="component" value="Unassembled WGS sequence"/>
</dbReference>
<dbReference type="EMBL" id="FWXS01000008">
    <property type="protein sequence ID" value="SMC79954.1"/>
    <property type="molecule type" value="Genomic_DNA"/>
</dbReference>
<organism evidence="2 3">
    <name type="scientific">Moheibacter sediminis</name>
    <dbReference type="NCBI Taxonomy" id="1434700"/>
    <lineage>
        <taxon>Bacteria</taxon>
        <taxon>Pseudomonadati</taxon>
        <taxon>Bacteroidota</taxon>
        <taxon>Flavobacteriia</taxon>
        <taxon>Flavobacteriales</taxon>
        <taxon>Weeksellaceae</taxon>
        <taxon>Moheibacter</taxon>
    </lineage>
</organism>
<dbReference type="RefSeq" id="WP_084017996.1">
    <property type="nucleotide sequence ID" value="NZ_FWXS01000008.1"/>
</dbReference>
<proteinExistence type="predicted"/>
<accession>A0A1W2C4L6</accession>
<dbReference type="InterPro" id="IPR024775">
    <property type="entry name" value="DinB-like"/>
</dbReference>
<dbReference type="InterPro" id="IPR034660">
    <property type="entry name" value="DinB/YfiT-like"/>
</dbReference>
<gene>
    <name evidence="2" type="ORF">SAMN06296427_108122</name>
</gene>
<keyword evidence="3" id="KW-1185">Reference proteome</keyword>
<dbReference type="Pfam" id="PF12867">
    <property type="entry name" value="DinB_2"/>
    <property type="match status" value="1"/>
</dbReference>
<sequence>MRKSAIQPMPELYGRYIDLVEDLTLNVALDKHFANIQNLNLESLEELGNLTYKPGKWTVKEVLQHLIDWERVFVYRAVVFARKEGTIPSGHDENIMATNSKANSKSVNEIIEDFIVVRSCTSSLFRGYDEEDLMTVGQNWNMEMSVLSVGFTIVGHQIHHFNMIQERYLPLLGIDATLIK</sequence>
<feature type="domain" description="DinB-like" evidence="1">
    <location>
        <begin position="45"/>
        <end position="164"/>
    </location>
</feature>
<reference evidence="2 3" key="1">
    <citation type="submission" date="2017-04" db="EMBL/GenBank/DDBJ databases">
        <authorList>
            <person name="Afonso C.L."/>
            <person name="Miller P.J."/>
            <person name="Scott M.A."/>
            <person name="Spackman E."/>
            <person name="Goraichik I."/>
            <person name="Dimitrov K.M."/>
            <person name="Suarez D.L."/>
            <person name="Swayne D.E."/>
        </authorList>
    </citation>
    <scope>NUCLEOTIDE SEQUENCE [LARGE SCALE GENOMIC DNA]</scope>
    <source>
        <strain evidence="2 3">CGMCC 1.12708</strain>
    </source>
</reference>
<evidence type="ECO:0000313" key="2">
    <source>
        <dbReference type="EMBL" id="SMC79954.1"/>
    </source>
</evidence>
<dbReference type="AlphaFoldDB" id="A0A1W2C4L6"/>
<evidence type="ECO:0000259" key="1">
    <source>
        <dbReference type="Pfam" id="PF12867"/>
    </source>
</evidence>
<dbReference type="Gene3D" id="1.20.120.450">
    <property type="entry name" value="dinb family like domain"/>
    <property type="match status" value="1"/>
</dbReference>